<evidence type="ECO:0000313" key="3">
    <source>
        <dbReference type="EMBL" id="GGE10727.1"/>
    </source>
</evidence>
<dbReference type="EMBL" id="BMIQ01000005">
    <property type="protein sequence ID" value="GGE10727.1"/>
    <property type="molecule type" value="Genomic_DNA"/>
</dbReference>
<protein>
    <submittedName>
        <fullName evidence="3">Short-chain dehydrogenase</fullName>
    </submittedName>
</protein>
<dbReference type="Pfam" id="PF13561">
    <property type="entry name" value="adh_short_C2"/>
    <property type="match status" value="1"/>
</dbReference>
<comment type="caution">
    <text evidence="3">The sequence shown here is derived from an EMBL/GenBank/DDBJ whole genome shotgun (WGS) entry which is preliminary data.</text>
</comment>
<name>A0A916ZRM6_9HYPH</name>
<dbReference type="InterPro" id="IPR002347">
    <property type="entry name" value="SDR_fam"/>
</dbReference>
<accession>A0A916ZRM6</accession>
<dbReference type="SUPFAM" id="SSF51735">
    <property type="entry name" value="NAD(P)-binding Rossmann-fold domains"/>
    <property type="match status" value="1"/>
</dbReference>
<reference evidence="3" key="2">
    <citation type="submission" date="2020-09" db="EMBL/GenBank/DDBJ databases">
        <authorList>
            <person name="Sun Q."/>
            <person name="Zhou Y."/>
        </authorList>
    </citation>
    <scope>NUCLEOTIDE SEQUENCE</scope>
    <source>
        <strain evidence="3">CGMCC 1.15367</strain>
    </source>
</reference>
<dbReference type="FunFam" id="3.40.50.720:FF:000084">
    <property type="entry name" value="Short-chain dehydrogenase reductase"/>
    <property type="match status" value="1"/>
</dbReference>
<dbReference type="PANTHER" id="PTHR24321">
    <property type="entry name" value="DEHYDROGENASES, SHORT CHAIN"/>
    <property type="match status" value="1"/>
</dbReference>
<sequence>MMRFDGRTVLVTGGGGAIGAAAVRRFAAEGARVAVVDRDLDRASAAAAETGARAFPLRADIGDPAEAEAAVADAVARTGRLDAVFNNAGIPGTVAPVYDLPVEAFDEILRINLRGMFLVLRASLRAMIAAGGGGAVVNMGSSMAGWDVLAGGAGYAASKHGVDGLTRVAALDAARYGIRVNAVSPGVIETRLGVPAADEVAYRQGIERFADRIPLRRIGQPEDVAATVAFLASDEARHVTGASWLIDGGQTLQSWANAPEATAYPLDRPAEPTPRNA</sequence>
<dbReference type="AlphaFoldDB" id="A0A916ZRM6"/>
<dbReference type="InterPro" id="IPR020904">
    <property type="entry name" value="Sc_DH/Rdtase_CS"/>
</dbReference>
<keyword evidence="2" id="KW-0560">Oxidoreductase</keyword>
<dbReference type="PROSITE" id="PS00061">
    <property type="entry name" value="ADH_SHORT"/>
    <property type="match status" value="1"/>
</dbReference>
<dbReference type="PANTHER" id="PTHR24321:SF8">
    <property type="entry name" value="ESTRADIOL 17-BETA-DEHYDROGENASE 8-RELATED"/>
    <property type="match status" value="1"/>
</dbReference>
<evidence type="ECO:0000256" key="1">
    <source>
        <dbReference type="ARBA" id="ARBA00006484"/>
    </source>
</evidence>
<evidence type="ECO:0000256" key="2">
    <source>
        <dbReference type="ARBA" id="ARBA00023002"/>
    </source>
</evidence>
<dbReference type="PRINTS" id="PR00080">
    <property type="entry name" value="SDRFAMILY"/>
</dbReference>
<organism evidence="3 4">
    <name type="scientific">Aureimonas endophytica</name>
    <dbReference type="NCBI Taxonomy" id="2027858"/>
    <lineage>
        <taxon>Bacteria</taxon>
        <taxon>Pseudomonadati</taxon>
        <taxon>Pseudomonadota</taxon>
        <taxon>Alphaproteobacteria</taxon>
        <taxon>Hyphomicrobiales</taxon>
        <taxon>Aurantimonadaceae</taxon>
        <taxon>Aureimonas</taxon>
    </lineage>
</organism>
<evidence type="ECO:0000313" key="4">
    <source>
        <dbReference type="Proteomes" id="UP000644699"/>
    </source>
</evidence>
<dbReference type="InterPro" id="IPR036291">
    <property type="entry name" value="NAD(P)-bd_dom_sf"/>
</dbReference>
<comment type="similarity">
    <text evidence="1">Belongs to the short-chain dehydrogenases/reductases (SDR) family.</text>
</comment>
<dbReference type="PRINTS" id="PR00081">
    <property type="entry name" value="GDHRDH"/>
</dbReference>
<keyword evidence="4" id="KW-1185">Reference proteome</keyword>
<dbReference type="GO" id="GO:0016491">
    <property type="term" value="F:oxidoreductase activity"/>
    <property type="evidence" value="ECO:0007669"/>
    <property type="project" value="UniProtKB-KW"/>
</dbReference>
<proteinExistence type="inferred from homology"/>
<dbReference type="Proteomes" id="UP000644699">
    <property type="component" value="Unassembled WGS sequence"/>
</dbReference>
<dbReference type="Gene3D" id="3.40.50.720">
    <property type="entry name" value="NAD(P)-binding Rossmann-like Domain"/>
    <property type="match status" value="1"/>
</dbReference>
<dbReference type="RefSeq" id="WP_188910269.1">
    <property type="nucleotide sequence ID" value="NZ_BMIQ01000005.1"/>
</dbReference>
<gene>
    <name evidence="3" type="ORF">GCM10011390_32190</name>
</gene>
<reference evidence="3" key="1">
    <citation type="journal article" date="2014" name="Int. J. Syst. Evol. Microbiol.">
        <title>Complete genome sequence of Corynebacterium casei LMG S-19264T (=DSM 44701T), isolated from a smear-ripened cheese.</title>
        <authorList>
            <consortium name="US DOE Joint Genome Institute (JGI-PGF)"/>
            <person name="Walter F."/>
            <person name="Albersmeier A."/>
            <person name="Kalinowski J."/>
            <person name="Ruckert C."/>
        </authorList>
    </citation>
    <scope>NUCLEOTIDE SEQUENCE</scope>
    <source>
        <strain evidence="3">CGMCC 1.15367</strain>
    </source>
</reference>
<dbReference type="CDD" id="cd05233">
    <property type="entry name" value="SDR_c"/>
    <property type="match status" value="1"/>
</dbReference>